<dbReference type="SUPFAM" id="SSF53681">
    <property type="entry name" value="Aspartate/glutamate racemase"/>
    <property type="match status" value="2"/>
</dbReference>
<dbReference type="AlphaFoldDB" id="A0A6M4H2T1"/>
<gene>
    <name evidence="1" type="primary">murI</name>
    <name evidence="1" type="ORF">DSM104443_03211</name>
</gene>
<keyword evidence="1" id="KW-0413">Isomerase</keyword>
<name>A0A6M4H2T1_9PROT</name>
<evidence type="ECO:0000313" key="2">
    <source>
        <dbReference type="Proteomes" id="UP000501534"/>
    </source>
</evidence>
<proteinExistence type="predicted"/>
<protein>
    <submittedName>
        <fullName evidence="1">Glutamate racemase</fullName>
        <ecNumber evidence="1">5.1.1.3</ecNumber>
    </submittedName>
</protein>
<dbReference type="GO" id="GO:0008881">
    <property type="term" value="F:glutamate racemase activity"/>
    <property type="evidence" value="ECO:0007669"/>
    <property type="project" value="UniProtKB-EC"/>
</dbReference>
<accession>A0A6M4H2T1</accession>
<dbReference type="EMBL" id="CP053069">
    <property type="protein sequence ID" value="QJR12127.1"/>
    <property type="molecule type" value="Genomic_DNA"/>
</dbReference>
<organism evidence="1 2">
    <name type="scientific">Usitatibacter rugosus</name>
    <dbReference type="NCBI Taxonomy" id="2732067"/>
    <lineage>
        <taxon>Bacteria</taxon>
        <taxon>Pseudomonadati</taxon>
        <taxon>Pseudomonadota</taxon>
        <taxon>Betaproteobacteria</taxon>
        <taxon>Nitrosomonadales</taxon>
        <taxon>Usitatibacteraceae</taxon>
        <taxon>Usitatibacter</taxon>
    </lineage>
</organism>
<dbReference type="InterPro" id="IPR001920">
    <property type="entry name" value="Asp/Glu_race"/>
</dbReference>
<dbReference type="Proteomes" id="UP000501534">
    <property type="component" value="Chromosome"/>
</dbReference>
<evidence type="ECO:0000313" key="1">
    <source>
        <dbReference type="EMBL" id="QJR12127.1"/>
    </source>
</evidence>
<reference evidence="1 2" key="1">
    <citation type="submission" date="2020-04" db="EMBL/GenBank/DDBJ databases">
        <title>Usitatibacter rugosus gen. nov., sp. nov. and Usitatibacter palustris sp. nov., novel members of Usitatibacteraceae fam. nov. within the order Nitrosomonadales isolated from soil.</title>
        <authorList>
            <person name="Huber K.J."/>
            <person name="Neumann-Schaal M."/>
            <person name="Geppert A."/>
            <person name="Luckner M."/>
            <person name="Wanner G."/>
            <person name="Overmann J."/>
        </authorList>
    </citation>
    <scope>NUCLEOTIDE SEQUENCE [LARGE SCALE GENOMIC DNA]</scope>
    <source>
        <strain evidence="1 2">0125_3</strain>
    </source>
</reference>
<dbReference type="Gene3D" id="3.40.50.1860">
    <property type="match status" value="2"/>
</dbReference>
<dbReference type="EC" id="5.1.1.3" evidence="1"/>
<sequence>MAGFVMKQAGSVPARWDQAIGVFDSGSGGMVAASYLARMLKDSGIAAGTYFFGDTANLPYGKRTQENVAALSDAVIERLAPVCPVIGIACNTASAAWSNFGRAGKAGTRPQVFSVVQVAAELGYERARTVLDARSNLRTKVVGVLGTELTATIQSHAAVIVQLHRAALSKAIGHELPLVPYEFGPAGLRPTLPAGTIDFATTPHIGVLREDEQAPGGTTRAAIVNWDPPAELPQAVRIVARDAQKLVAAVDVAHILDEEGRVKMEWRDRLSEYLAQVSQDLMQRRATSLILGCTHFEYFERDFSMLLPTLAARGGIVSPSGALATRLLDAYLAYIEAHPVQPVVEARAACFQFSGERPPDATFKALGLAEVTLVSPT</sequence>
<keyword evidence="2" id="KW-1185">Reference proteome</keyword>
<dbReference type="KEGG" id="uru:DSM104443_03211"/>
<dbReference type="RefSeq" id="WP_171094050.1">
    <property type="nucleotide sequence ID" value="NZ_CP053069.1"/>
</dbReference>